<dbReference type="InterPro" id="IPR004843">
    <property type="entry name" value="Calcineurin-like_PHP"/>
</dbReference>
<dbReference type="GeneID" id="25900601"/>
<proteinExistence type="predicted"/>
<evidence type="ECO:0000313" key="4">
    <source>
        <dbReference type="EMBL" id="KNC87840.1"/>
    </source>
</evidence>
<keyword evidence="5" id="KW-1185">Reference proteome</keyword>
<dbReference type="Proteomes" id="UP000054560">
    <property type="component" value="Unassembled WGS sequence"/>
</dbReference>
<dbReference type="GO" id="GO:0016787">
    <property type="term" value="F:hydrolase activity"/>
    <property type="evidence" value="ECO:0007669"/>
    <property type="project" value="InterPro"/>
</dbReference>
<feature type="domain" description="Calcineurin-like phosphoesterase" evidence="3">
    <location>
        <begin position="82"/>
        <end position="288"/>
    </location>
</feature>
<dbReference type="RefSeq" id="XP_014161742.1">
    <property type="nucleotide sequence ID" value="XM_014306267.1"/>
</dbReference>
<dbReference type="PANTHER" id="PTHR43143">
    <property type="entry name" value="METALLOPHOSPHOESTERASE, CALCINEURIN SUPERFAMILY"/>
    <property type="match status" value="1"/>
</dbReference>
<accession>A0A0L0GFI5</accession>
<dbReference type="Pfam" id="PF00149">
    <property type="entry name" value="Metallophos"/>
    <property type="match status" value="1"/>
</dbReference>
<sequence>MSGVWIAVGGLAILLIVGIVVGVILYNKSGSTTDTDVTTTTNTENSSGGTVVSNTGGTVVSNTGNSSSSAGTVVSTDTSSLTFMVVSDIDQDVYESLATLSAPWGPAYLVTAGDLDYTDPDTKGPAGHAGFKAGIGKHFAGLLAAKRIFPAIGNHDYDMASGDDAAAFIEYFNLKPGTALPGNVIVPSYEGAPYYTFIMGNIQWFVLATTSDLGGGGFSKGSSQYTWLSIALTASMANTAVKFRFLVNHWSPFSTFRYCCAGSCEADLFVFPLAEKGIDAIFTGHDHGMGRYSYPDESVEYQVGGKSYGKLAGWGGMMAFMTGSGKNDGDRAEDSCEGSVTAASGFTVHAHHDVLPNSQGALKCTAGAASVKFEYYNTKGTLVDTCTLTRGRGRVGTRGRESGFWR</sequence>
<keyword evidence="2" id="KW-1133">Transmembrane helix</keyword>
<dbReference type="SUPFAM" id="SSF56300">
    <property type="entry name" value="Metallo-dependent phosphatases"/>
    <property type="match status" value="1"/>
</dbReference>
<feature type="transmembrane region" description="Helical" evidence="2">
    <location>
        <begin position="6"/>
        <end position="26"/>
    </location>
</feature>
<feature type="region of interest" description="Disordered" evidence="1">
    <location>
        <begin position="34"/>
        <end position="55"/>
    </location>
</feature>
<dbReference type="EMBL" id="KQ241598">
    <property type="protein sequence ID" value="KNC87840.1"/>
    <property type="molecule type" value="Genomic_DNA"/>
</dbReference>
<gene>
    <name evidence="4" type="ORF">SARC_00097</name>
</gene>
<name>A0A0L0GFI5_9EUKA</name>
<dbReference type="InterPro" id="IPR051918">
    <property type="entry name" value="STPP_CPPED1"/>
</dbReference>
<evidence type="ECO:0000256" key="1">
    <source>
        <dbReference type="SAM" id="MobiDB-lite"/>
    </source>
</evidence>
<evidence type="ECO:0000313" key="5">
    <source>
        <dbReference type="Proteomes" id="UP000054560"/>
    </source>
</evidence>
<keyword evidence="2" id="KW-0472">Membrane</keyword>
<dbReference type="Gene3D" id="3.60.21.10">
    <property type="match status" value="1"/>
</dbReference>
<evidence type="ECO:0000256" key="2">
    <source>
        <dbReference type="SAM" id="Phobius"/>
    </source>
</evidence>
<dbReference type="AlphaFoldDB" id="A0A0L0GFI5"/>
<dbReference type="OrthoDB" id="45007at2759"/>
<evidence type="ECO:0000259" key="3">
    <source>
        <dbReference type="Pfam" id="PF00149"/>
    </source>
</evidence>
<dbReference type="InterPro" id="IPR029052">
    <property type="entry name" value="Metallo-depent_PP-like"/>
</dbReference>
<protein>
    <recommendedName>
        <fullName evidence="3">Calcineurin-like phosphoesterase domain-containing protein</fullName>
    </recommendedName>
</protein>
<organism evidence="4 5">
    <name type="scientific">Sphaeroforma arctica JP610</name>
    <dbReference type="NCBI Taxonomy" id="667725"/>
    <lineage>
        <taxon>Eukaryota</taxon>
        <taxon>Ichthyosporea</taxon>
        <taxon>Ichthyophonida</taxon>
        <taxon>Sphaeroforma</taxon>
    </lineage>
</organism>
<keyword evidence="2" id="KW-0812">Transmembrane</keyword>
<reference evidence="4 5" key="1">
    <citation type="submission" date="2011-02" db="EMBL/GenBank/DDBJ databases">
        <title>The Genome Sequence of Sphaeroforma arctica JP610.</title>
        <authorList>
            <consortium name="The Broad Institute Genome Sequencing Platform"/>
            <person name="Russ C."/>
            <person name="Cuomo C."/>
            <person name="Young S.K."/>
            <person name="Zeng Q."/>
            <person name="Gargeya S."/>
            <person name="Alvarado L."/>
            <person name="Berlin A."/>
            <person name="Chapman S.B."/>
            <person name="Chen Z."/>
            <person name="Freedman E."/>
            <person name="Gellesch M."/>
            <person name="Goldberg J."/>
            <person name="Griggs A."/>
            <person name="Gujja S."/>
            <person name="Heilman E."/>
            <person name="Heiman D."/>
            <person name="Howarth C."/>
            <person name="Mehta T."/>
            <person name="Neiman D."/>
            <person name="Pearson M."/>
            <person name="Roberts A."/>
            <person name="Saif S."/>
            <person name="Shea T."/>
            <person name="Shenoy N."/>
            <person name="Sisk P."/>
            <person name="Stolte C."/>
            <person name="Sykes S."/>
            <person name="White J."/>
            <person name="Yandava C."/>
            <person name="Burger G."/>
            <person name="Gray M.W."/>
            <person name="Holland P.W.H."/>
            <person name="King N."/>
            <person name="Lang F.B.F."/>
            <person name="Roger A.J."/>
            <person name="Ruiz-Trillo I."/>
            <person name="Haas B."/>
            <person name="Nusbaum C."/>
            <person name="Birren B."/>
        </authorList>
    </citation>
    <scope>NUCLEOTIDE SEQUENCE [LARGE SCALE GENOMIC DNA]</scope>
    <source>
        <strain evidence="4 5">JP610</strain>
    </source>
</reference>
<dbReference type="PANTHER" id="PTHR43143:SF1">
    <property type="entry name" value="SERINE_THREONINE-PROTEIN PHOSPHATASE CPPED1"/>
    <property type="match status" value="1"/>
</dbReference>